<dbReference type="OrthoDB" id="498125at2759"/>
<dbReference type="GO" id="GO:0016616">
    <property type="term" value="F:oxidoreductase activity, acting on the CH-OH group of donors, NAD or NADP as acceptor"/>
    <property type="evidence" value="ECO:0007669"/>
    <property type="project" value="TreeGrafter"/>
</dbReference>
<evidence type="ECO:0000256" key="3">
    <source>
        <dbReference type="RuleBase" id="RU000363"/>
    </source>
</evidence>
<gene>
    <name evidence="4" type="ORF">SCHPADRAFT_708264</name>
</gene>
<evidence type="ECO:0000256" key="1">
    <source>
        <dbReference type="ARBA" id="ARBA00006484"/>
    </source>
</evidence>
<dbReference type="Proteomes" id="UP000053477">
    <property type="component" value="Unassembled WGS sequence"/>
</dbReference>
<organism evidence="4 5">
    <name type="scientific">Schizopora paradoxa</name>
    <dbReference type="NCBI Taxonomy" id="27342"/>
    <lineage>
        <taxon>Eukaryota</taxon>
        <taxon>Fungi</taxon>
        <taxon>Dikarya</taxon>
        <taxon>Basidiomycota</taxon>
        <taxon>Agaricomycotina</taxon>
        <taxon>Agaricomycetes</taxon>
        <taxon>Hymenochaetales</taxon>
        <taxon>Schizoporaceae</taxon>
        <taxon>Schizopora</taxon>
    </lineage>
</organism>
<dbReference type="PANTHER" id="PTHR42760">
    <property type="entry name" value="SHORT-CHAIN DEHYDROGENASES/REDUCTASES FAMILY MEMBER"/>
    <property type="match status" value="1"/>
</dbReference>
<sequence length="256" mass="27131">MSNYTPRVAIITGGAQGLGRSIALQLAKDGVDVAVNDLASKQELLSEVVREIQGIGRRGIAIPADVTSEDEVKGMIKRVADEMGSVDIMIANAGIARLSLLIETSVEELESVLAVNVRGVFLCYKHAAIQMIEEGHGGRIIGASSLAGKEGFTNAMSYCASKFAVRGITQTAAKELKASHITVNCYAPGFIRTPMTTIGPGTAEENLQSIKEKYESPQAEVGEPQSVASVVSFLCKPEAHFITGQSFNICGTTRVD</sequence>
<keyword evidence="2" id="KW-0521">NADP</keyword>
<proteinExistence type="inferred from homology"/>
<keyword evidence="5" id="KW-1185">Reference proteome</keyword>
<dbReference type="Pfam" id="PF00106">
    <property type="entry name" value="adh_short"/>
    <property type="match status" value="1"/>
</dbReference>
<dbReference type="PRINTS" id="PR00081">
    <property type="entry name" value="GDHRDH"/>
</dbReference>
<reference evidence="4 5" key="1">
    <citation type="submission" date="2015-04" db="EMBL/GenBank/DDBJ databases">
        <title>Complete genome sequence of Schizopora paradoxa KUC8140, a cosmopolitan wood degrader in East Asia.</title>
        <authorList>
            <consortium name="DOE Joint Genome Institute"/>
            <person name="Min B."/>
            <person name="Park H."/>
            <person name="Jang Y."/>
            <person name="Kim J.-J."/>
            <person name="Kim K.H."/>
            <person name="Pangilinan J."/>
            <person name="Lipzen A."/>
            <person name="Riley R."/>
            <person name="Grigoriev I.V."/>
            <person name="Spatafora J.W."/>
            <person name="Choi I.-G."/>
        </authorList>
    </citation>
    <scope>NUCLEOTIDE SEQUENCE [LARGE SCALE GENOMIC DNA]</scope>
    <source>
        <strain evidence="4 5">KUC8140</strain>
    </source>
</reference>
<dbReference type="PROSITE" id="PS00061">
    <property type="entry name" value="ADH_SHORT"/>
    <property type="match status" value="1"/>
</dbReference>
<dbReference type="STRING" id="27342.A0A0H2R254"/>
<dbReference type="FunCoup" id="A0A0H2R254">
    <property type="interactions" value="22"/>
</dbReference>
<evidence type="ECO:0000313" key="4">
    <source>
        <dbReference type="EMBL" id="KLO05884.1"/>
    </source>
</evidence>
<dbReference type="InterPro" id="IPR036291">
    <property type="entry name" value="NAD(P)-bd_dom_sf"/>
</dbReference>
<dbReference type="InterPro" id="IPR020904">
    <property type="entry name" value="Sc_DH/Rdtase_CS"/>
</dbReference>
<dbReference type="GO" id="GO:0048038">
    <property type="term" value="F:quinone binding"/>
    <property type="evidence" value="ECO:0007669"/>
    <property type="project" value="TreeGrafter"/>
</dbReference>
<dbReference type="InterPro" id="IPR002347">
    <property type="entry name" value="SDR_fam"/>
</dbReference>
<dbReference type="PANTHER" id="PTHR42760:SF121">
    <property type="entry name" value="3-OXOACYL-(ACYL-CARRIER-PROTEIN) REDUCTASE"/>
    <property type="match status" value="1"/>
</dbReference>
<evidence type="ECO:0000256" key="2">
    <source>
        <dbReference type="ARBA" id="ARBA00022857"/>
    </source>
</evidence>
<accession>A0A0H2R254</accession>
<comment type="similarity">
    <text evidence="1 3">Belongs to the short-chain dehydrogenases/reductases (SDR) family.</text>
</comment>
<name>A0A0H2R254_9AGAM</name>
<dbReference type="AlphaFoldDB" id="A0A0H2R254"/>
<evidence type="ECO:0000313" key="5">
    <source>
        <dbReference type="Proteomes" id="UP000053477"/>
    </source>
</evidence>
<dbReference type="InParanoid" id="A0A0H2R254"/>
<dbReference type="EMBL" id="KQ086258">
    <property type="protein sequence ID" value="KLO05884.1"/>
    <property type="molecule type" value="Genomic_DNA"/>
</dbReference>
<dbReference type="PRINTS" id="PR00080">
    <property type="entry name" value="SDRFAMILY"/>
</dbReference>
<protein>
    <submittedName>
        <fullName evidence="4">NAD-binding protein</fullName>
    </submittedName>
</protein>
<dbReference type="GO" id="GO:0006633">
    <property type="term" value="P:fatty acid biosynthetic process"/>
    <property type="evidence" value="ECO:0007669"/>
    <property type="project" value="TreeGrafter"/>
</dbReference>
<dbReference type="SUPFAM" id="SSF51735">
    <property type="entry name" value="NAD(P)-binding Rossmann-fold domains"/>
    <property type="match status" value="1"/>
</dbReference>
<dbReference type="FunFam" id="3.40.50.720:FF:000084">
    <property type="entry name" value="Short-chain dehydrogenase reductase"/>
    <property type="match status" value="1"/>
</dbReference>
<dbReference type="Gene3D" id="3.40.50.720">
    <property type="entry name" value="NAD(P)-binding Rossmann-like Domain"/>
    <property type="match status" value="1"/>
</dbReference>